<proteinExistence type="predicted"/>
<accession>A0ABN1LWD4</accession>
<dbReference type="EMBL" id="BAAACP010000001">
    <property type="protein sequence ID" value="GAA0861192.1"/>
    <property type="molecule type" value="Genomic_DNA"/>
</dbReference>
<protein>
    <submittedName>
        <fullName evidence="1">DUF3866 family protein</fullName>
    </submittedName>
</protein>
<gene>
    <name evidence="1" type="ORF">GCM10008917_01570</name>
</gene>
<dbReference type="Proteomes" id="UP001400965">
    <property type="component" value="Unassembled WGS sequence"/>
</dbReference>
<comment type="caution">
    <text evidence="1">The sequence shown here is derived from an EMBL/GenBank/DDBJ whole genome shotgun (WGS) entry which is preliminary data.</text>
</comment>
<dbReference type="Pfam" id="PF12982">
    <property type="entry name" value="DUF3866"/>
    <property type="match status" value="1"/>
</dbReference>
<reference evidence="1 2" key="1">
    <citation type="journal article" date="2019" name="Int. J. Syst. Evol. Microbiol.">
        <title>The Global Catalogue of Microorganisms (GCM) 10K type strain sequencing project: providing services to taxonomists for standard genome sequencing and annotation.</title>
        <authorList>
            <consortium name="The Broad Institute Genomics Platform"/>
            <consortium name="The Broad Institute Genome Sequencing Center for Infectious Disease"/>
            <person name="Wu L."/>
            <person name="Ma J."/>
        </authorList>
    </citation>
    <scope>NUCLEOTIDE SEQUENCE [LARGE SCALE GENOMIC DNA]</scope>
    <source>
        <strain evidence="1 2">JCM 6486</strain>
    </source>
</reference>
<dbReference type="InterPro" id="IPR024479">
    <property type="entry name" value="DUF3866"/>
</dbReference>
<dbReference type="RefSeq" id="WP_346041129.1">
    <property type="nucleotide sequence ID" value="NZ_BAAACP010000001.1"/>
</dbReference>
<organism evidence="1 2">
    <name type="scientific">Paraclostridium tenue</name>
    <dbReference type="NCBI Taxonomy" id="1737"/>
    <lineage>
        <taxon>Bacteria</taxon>
        <taxon>Bacillati</taxon>
        <taxon>Bacillota</taxon>
        <taxon>Clostridia</taxon>
        <taxon>Peptostreptococcales</taxon>
        <taxon>Peptostreptococcaceae</taxon>
        <taxon>Paraclostridium</taxon>
    </lineage>
</organism>
<evidence type="ECO:0000313" key="1">
    <source>
        <dbReference type="EMBL" id="GAA0861192.1"/>
    </source>
</evidence>
<keyword evidence="2" id="KW-1185">Reference proteome</keyword>
<sequence length="365" mass="40404">MISKKIGLVESIISKSETLEEITVNVNGNIAKAYNYPKMTGNVDIGNEVVLNTTAVELSLGTGGYHFVIANLNKLESNMTPGGHIMKLRYTPMQVKVDSVEEQDSKLHDKINEFKSLENLPVVVGTLHSMLTPFVASYKRHNPNKKLVYIMTDGASLPIYLSKNVENLKNKKLIDNTITIGNAFGGDYECINIYSALITAKEILNADVVFVSMGPGIAGTGTKYGFTGIEQGPILDAVKKLGGNPIAIPRISFADKRDRHVGISHHSITVLSEIVNVNVNIPIGIEDKDKLEYINKQIEKNNLQEKHNIVYIKPGNTFDDLNYYGLKVKSMGRNYEQDSEFFDAASNAAYYLMEVCYDNRGTDSK</sequence>
<evidence type="ECO:0000313" key="2">
    <source>
        <dbReference type="Proteomes" id="UP001400965"/>
    </source>
</evidence>
<name>A0ABN1LWD4_9FIRM</name>